<keyword evidence="3" id="KW-0804">Transcription</keyword>
<dbReference type="GeneID" id="63765533"/>
<dbReference type="GO" id="GO:0000981">
    <property type="term" value="F:DNA-binding transcription factor activity, RNA polymerase II-specific"/>
    <property type="evidence" value="ECO:0007669"/>
    <property type="project" value="InterPro"/>
</dbReference>
<dbReference type="STRING" id="1036612.A0A1L9TH68"/>
<dbReference type="AlphaFoldDB" id="A0A1L9TH68"/>
<dbReference type="InterPro" id="IPR053187">
    <property type="entry name" value="Notoamide_regulator"/>
</dbReference>
<dbReference type="CDD" id="cd12148">
    <property type="entry name" value="fungal_TF_MHR"/>
    <property type="match status" value="1"/>
</dbReference>
<dbReference type="RefSeq" id="XP_040702558.1">
    <property type="nucleotide sequence ID" value="XM_040849460.1"/>
</dbReference>
<dbReference type="InterPro" id="IPR036864">
    <property type="entry name" value="Zn2-C6_fun-type_DNA-bd_sf"/>
</dbReference>
<keyword evidence="1" id="KW-0805">Transcription regulation</keyword>
<feature type="coiled-coil region" evidence="5">
    <location>
        <begin position="50"/>
        <end position="84"/>
    </location>
</feature>
<evidence type="ECO:0000256" key="4">
    <source>
        <dbReference type="ARBA" id="ARBA00023242"/>
    </source>
</evidence>
<evidence type="ECO:0000256" key="3">
    <source>
        <dbReference type="ARBA" id="ARBA00023163"/>
    </source>
</evidence>
<name>A0A1L9TH68_9EURO</name>
<evidence type="ECO:0000313" key="6">
    <source>
        <dbReference type="EMBL" id="OJJ58752.1"/>
    </source>
</evidence>
<dbReference type="VEuPathDB" id="FungiDB:ASPSYDRAFT_57978"/>
<gene>
    <name evidence="6" type="ORF">ASPSYDRAFT_57978</name>
</gene>
<evidence type="ECO:0000256" key="1">
    <source>
        <dbReference type="ARBA" id="ARBA00023015"/>
    </source>
</evidence>
<dbReference type="OrthoDB" id="2593732at2759"/>
<proteinExistence type="predicted"/>
<dbReference type="EMBL" id="KV878586">
    <property type="protein sequence ID" value="OJJ58752.1"/>
    <property type="molecule type" value="Genomic_DNA"/>
</dbReference>
<dbReference type="GO" id="GO:0003677">
    <property type="term" value="F:DNA binding"/>
    <property type="evidence" value="ECO:0007669"/>
    <property type="project" value="UniProtKB-KW"/>
</dbReference>
<dbReference type="PANTHER" id="PTHR47256">
    <property type="entry name" value="ZN(II)2CYS6 TRANSCRIPTION FACTOR (EUROFUNG)-RELATED"/>
    <property type="match status" value="1"/>
</dbReference>
<evidence type="ECO:0000256" key="5">
    <source>
        <dbReference type="SAM" id="Coils"/>
    </source>
</evidence>
<dbReference type="InterPro" id="IPR001138">
    <property type="entry name" value="Zn2Cys6_DnaBD"/>
</dbReference>
<organism evidence="6 7">
    <name type="scientific">Aspergillus sydowii CBS 593.65</name>
    <dbReference type="NCBI Taxonomy" id="1036612"/>
    <lineage>
        <taxon>Eukaryota</taxon>
        <taxon>Fungi</taxon>
        <taxon>Dikarya</taxon>
        <taxon>Ascomycota</taxon>
        <taxon>Pezizomycotina</taxon>
        <taxon>Eurotiomycetes</taxon>
        <taxon>Eurotiomycetidae</taxon>
        <taxon>Eurotiales</taxon>
        <taxon>Aspergillaceae</taxon>
        <taxon>Aspergillus</taxon>
        <taxon>Aspergillus subgen. Nidulantes</taxon>
    </lineage>
</organism>
<protein>
    <recommendedName>
        <fullName evidence="8">Transcription factor domain-containing protein</fullName>
    </recommendedName>
</protein>
<evidence type="ECO:0000256" key="2">
    <source>
        <dbReference type="ARBA" id="ARBA00023125"/>
    </source>
</evidence>
<dbReference type="Proteomes" id="UP000184356">
    <property type="component" value="Unassembled WGS sequence"/>
</dbReference>
<evidence type="ECO:0008006" key="8">
    <source>
        <dbReference type="Google" id="ProtNLM"/>
    </source>
</evidence>
<accession>A0A1L9TH68</accession>
<keyword evidence="7" id="KW-1185">Reference proteome</keyword>
<sequence length="565" mass="64238">MSSHPSERPLLPVPSVVPPPVGSTVRPRCIGLPPPCERCRRHNTPCIIDEDSDRRRKGALERRLDALEQDRTLLLRLVESIRDENQEDAARLLNLIRSDASLDEIRQFLTQDSPLREGEHVQQPKFSNPLYNVPAFPWTSVTDDSNYVSHLVSLYFTWNSSVQKWIDRDIFIRDMQSANTNSQFCSPFLVNALLAVACCYCDHSESSFTFDATLPGRSEFYNEARRLLVQEEGGLSLTSFQGRCELYLTWIMGKHMLGWQYLVEIADCSRELTARRNATMREDDQESQELTRALDIAITGAISVPSVGFFSMHKPSIMPKPTTSRLLPQDHNPEDMWCPYATPEYETMIVPISVPAHSNCVSTELLKLQLILWEISNNPFQSIEQICSTNEEMADTFHQRLTQWALELPVCLAQVGLLESAPIPAILDMHLRYHSAVITIFAGIDTLSQNAVGASRHDAKATRIFSARTICSLLEIFVSRWSVMYMPFIYIRYADVALSILISDLDNAESKAHFINSYTALHTLSYRFPIAKEVSQLILQRARQLQTDLPEEITCLHPLVESEFN</sequence>
<keyword evidence="2" id="KW-0238">DNA-binding</keyword>
<evidence type="ECO:0000313" key="7">
    <source>
        <dbReference type="Proteomes" id="UP000184356"/>
    </source>
</evidence>
<dbReference type="CDD" id="cd00067">
    <property type="entry name" value="GAL4"/>
    <property type="match status" value="1"/>
</dbReference>
<dbReference type="PANTHER" id="PTHR47256:SF1">
    <property type="entry name" value="ZN(II)2CYS6 TRANSCRIPTION FACTOR (EUROFUNG)"/>
    <property type="match status" value="1"/>
</dbReference>
<keyword evidence="5" id="KW-0175">Coiled coil</keyword>
<reference evidence="7" key="1">
    <citation type="journal article" date="2017" name="Genome Biol.">
        <title>Comparative genomics reveals high biological diversity and specific adaptations in the industrially and medically important fungal genus Aspergillus.</title>
        <authorList>
            <person name="de Vries R.P."/>
            <person name="Riley R."/>
            <person name="Wiebenga A."/>
            <person name="Aguilar-Osorio G."/>
            <person name="Amillis S."/>
            <person name="Uchima C.A."/>
            <person name="Anderluh G."/>
            <person name="Asadollahi M."/>
            <person name="Askin M."/>
            <person name="Barry K."/>
            <person name="Battaglia E."/>
            <person name="Bayram O."/>
            <person name="Benocci T."/>
            <person name="Braus-Stromeyer S.A."/>
            <person name="Caldana C."/>
            <person name="Canovas D."/>
            <person name="Cerqueira G.C."/>
            <person name="Chen F."/>
            <person name="Chen W."/>
            <person name="Choi C."/>
            <person name="Clum A."/>
            <person name="Dos Santos R.A."/>
            <person name="Damasio A.R."/>
            <person name="Diallinas G."/>
            <person name="Emri T."/>
            <person name="Fekete E."/>
            <person name="Flipphi M."/>
            <person name="Freyberg S."/>
            <person name="Gallo A."/>
            <person name="Gournas C."/>
            <person name="Habgood R."/>
            <person name="Hainaut M."/>
            <person name="Harispe M.L."/>
            <person name="Henrissat B."/>
            <person name="Hilden K.S."/>
            <person name="Hope R."/>
            <person name="Hossain A."/>
            <person name="Karabika E."/>
            <person name="Karaffa L."/>
            <person name="Karanyi Z."/>
            <person name="Krasevec N."/>
            <person name="Kuo A."/>
            <person name="Kusch H."/>
            <person name="LaButti K."/>
            <person name="Lagendijk E.L."/>
            <person name="Lapidus A."/>
            <person name="Levasseur A."/>
            <person name="Lindquist E."/>
            <person name="Lipzen A."/>
            <person name="Logrieco A.F."/>
            <person name="MacCabe A."/>
            <person name="Maekelae M.R."/>
            <person name="Malavazi I."/>
            <person name="Melin P."/>
            <person name="Meyer V."/>
            <person name="Mielnichuk N."/>
            <person name="Miskei M."/>
            <person name="Molnar A.P."/>
            <person name="Mule G."/>
            <person name="Ngan C.Y."/>
            <person name="Orejas M."/>
            <person name="Orosz E."/>
            <person name="Ouedraogo J.P."/>
            <person name="Overkamp K.M."/>
            <person name="Park H.-S."/>
            <person name="Perrone G."/>
            <person name="Piumi F."/>
            <person name="Punt P.J."/>
            <person name="Ram A.F."/>
            <person name="Ramon A."/>
            <person name="Rauscher S."/>
            <person name="Record E."/>
            <person name="Riano-Pachon D.M."/>
            <person name="Robert V."/>
            <person name="Roehrig J."/>
            <person name="Ruller R."/>
            <person name="Salamov A."/>
            <person name="Salih N.S."/>
            <person name="Samson R.A."/>
            <person name="Sandor E."/>
            <person name="Sanguinetti M."/>
            <person name="Schuetze T."/>
            <person name="Sepcic K."/>
            <person name="Shelest E."/>
            <person name="Sherlock G."/>
            <person name="Sophianopoulou V."/>
            <person name="Squina F.M."/>
            <person name="Sun H."/>
            <person name="Susca A."/>
            <person name="Todd R.B."/>
            <person name="Tsang A."/>
            <person name="Unkles S.E."/>
            <person name="van de Wiele N."/>
            <person name="van Rossen-Uffink D."/>
            <person name="Oliveira J.V."/>
            <person name="Vesth T.C."/>
            <person name="Visser J."/>
            <person name="Yu J.-H."/>
            <person name="Zhou M."/>
            <person name="Andersen M.R."/>
            <person name="Archer D.B."/>
            <person name="Baker S.E."/>
            <person name="Benoit I."/>
            <person name="Brakhage A.A."/>
            <person name="Braus G.H."/>
            <person name="Fischer R."/>
            <person name="Frisvad J.C."/>
            <person name="Goldman G.H."/>
            <person name="Houbraken J."/>
            <person name="Oakley B."/>
            <person name="Pocsi I."/>
            <person name="Scazzocchio C."/>
            <person name="Seiboth B."/>
            <person name="vanKuyk P.A."/>
            <person name="Wortman J."/>
            <person name="Dyer P.S."/>
            <person name="Grigoriev I.V."/>
        </authorList>
    </citation>
    <scope>NUCLEOTIDE SEQUENCE [LARGE SCALE GENOMIC DNA]</scope>
    <source>
        <strain evidence="7">CBS 593.65</strain>
    </source>
</reference>
<dbReference type="GO" id="GO:0008270">
    <property type="term" value="F:zinc ion binding"/>
    <property type="evidence" value="ECO:0007669"/>
    <property type="project" value="InterPro"/>
</dbReference>
<keyword evidence="4" id="KW-0539">Nucleus</keyword>
<dbReference type="Gene3D" id="4.10.240.10">
    <property type="entry name" value="Zn(2)-C6 fungal-type DNA-binding domain"/>
    <property type="match status" value="1"/>
</dbReference>